<keyword evidence="3" id="KW-1185">Reference proteome</keyword>
<feature type="region of interest" description="Disordered" evidence="1">
    <location>
        <begin position="1"/>
        <end position="48"/>
    </location>
</feature>
<proteinExistence type="predicted"/>
<dbReference type="EMBL" id="VSWC01000053">
    <property type="protein sequence ID" value="KAA1101374.1"/>
    <property type="molecule type" value="Genomic_DNA"/>
</dbReference>
<reference evidence="2 3" key="1">
    <citation type="submission" date="2019-05" db="EMBL/GenBank/DDBJ databases">
        <title>Emergence of the Ug99 lineage of the wheat stem rust pathogen through somatic hybridization.</title>
        <authorList>
            <person name="Li F."/>
            <person name="Upadhyaya N.M."/>
            <person name="Sperschneider J."/>
            <person name="Matny O."/>
            <person name="Nguyen-Phuc H."/>
            <person name="Mago R."/>
            <person name="Raley C."/>
            <person name="Miller M.E."/>
            <person name="Silverstein K.A.T."/>
            <person name="Henningsen E."/>
            <person name="Hirsch C.D."/>
            <person name="Visser B."/>
            <person name="Pretorius Z.A."/>
            <person name="Steffenson B.J."/>
            <person name="Schwessinger B."/>
            <person name="Dodds P.N."/>
            <person name="Figueroa M."/>
        </authorList>
    </citation>
    <scope>NUCLEOTIDE SEQUENCE [LARGE SCALE GENOMIC DNA]</scope>
    <source>
        <strain evidence="2">21-0</strain>
    </source>
</reference>
<dbReference type="AlphaFoldDB" id="A0A5B0PL64"/>
<feature type="compositionally biased region" description="Polar residues" evidence="1">
    <location>
        <begin position="29"/>
        <end position="47"/>
    </location>
</feature>
<protein>
    <submittedName>
        <fullName evidence="2">Uncharacterized protein</fullName>
    </submittedName>
</protein>
<dbReference type="Proteomes" id="UP000324748">
    <property type="component" value="Unassembled WGS sequence"/>
</dbReference>
<name>A0A5B0PL64_PUCGR</name>
<organism evidence="2 3">
    <name type="scientific">Puccinia graminis f. sp. tritici</name>
    <dbReference type="NCBI Taxonomy" id="56615"/>
    <lineage>
        <taxon>Eukaryota</taxon>
        <taxon>Fungi</taxon>
        <taxon>Dikarya</taxon>
        <taxon>Basidiomycota</taxon>
        <taxon>Pucciniomycotina</taxon>
        <taxon>Pucciniomycetes</taxon>
        <taxon>Pucciniales</taxon>
        <taxon>Pucciniaceae</taxon>
        <taxon>Puccinia</taxon>
    </lineage>
</organism>
<gene>
    <name evidence="2" type="ORF">PGT21_017898</name>
</gene>
<comment type="caution">
    <text evidence="2">The sequence shown here is derived from an EMBL/GenBank/DDBJ whole genome shotgun (WGS) entry which is preliminary data.</text>
</comment>
<feature type="compositionally biased region" description="Basic and acidic residues" evidence="1">
    <location>
        <begin position="15"/>
        <end position="28"/>
    </location>
</feature>
<evidence type="ECO:0000313" key="2">
    <source>
        <dbReference type="EMBL" id="KAA1101374.1"/>
    </source>
</evidence>
<sequence length="213" mass="23666">MYAWPADKYVHKRAGTAEKGEKQSHGETRSGNNPSKQQHSFPWTRSNTSKDEYKGMVLAIVNSHRPGSRELASVGRTEPDEPLSFPSTYFRLQLAIWDGLDNTKTSSSCEKVGNPCKPPKAESVKLENPCVKWAALCSHSTILSRPSPIPLILPEVFGLDAAQITWLQLTPALARYQQACTAHAYQLRFMACAQSCRKDTPFAIIRQHPTRGG</sequence>
<evidence type="ECO:0000313" key="3">
    <source>
        <dbReference type="Proteomes" id="UP000324748"/>
    </source>
</evidence>
<accession>A0A5B0PL64</accession>
<evidence type="ECO:0000256" key="1">
    <source>
        <dbReference type="SAM" id="MobiDB-lite"/>
    </source>
</evidence>